<sequence length="490" mass="53418">MIKKVQALFKKTDNQGQLALDLVEAGDDSDRYGKGERVTKALPPGISSKMLYNDIVKIAWPSFVELTLTQLASMVDLMMVGSLGPWAISAVGLTMQPKFLMMTAFMAMNVGATALIARAKGQDNPERANTVLNQSMFLTFVLSLAASIVGYAFSEAMIKFMGAADAQTLVGGTAYLKIQMIGFVPLALTSTVTAALRGIGDSKTAMEYNLIANLVNVVFNYLLIFGNFGFPRLEVAGASIATILGQFVAFILAIRRITRKGEYLHLSYKGGFKPQKKYMVSIFNIGIPAMVEQLVMRVGIIIYSKTVASLGTIAFATHQVCMNITALSFMNGQAFSVSATSLMGQSLGKKRPDMAQAYSRRTKRLGMYVSIFLGVVFFLFGEPIISLYTDDIQVITQGTQILKIIALIQPFQSSQFILAGALRGAGDTRATAIITFITILLLRPGLAIFSIRALGWGLMGAWIALAIDQLFRTLLIEMRFNSGKWKDIRV</sequence>
<keyword evidence="8 13" id="KW-0812">Transmembrane</keyword>
<feature type="transmembrane region" description="Helical" evidence="13">
    <location>
        <begin position="430"/>
        <end position="449"/>
    </location>
</feature>
<feature type="transmembrane region" description="Helical" evidence="13">
    <location>
        <begin position="278"/>
        <end position="304"/>
    </location>
</feature>
<dbReference type="PIRSF" id="PIRSF006603">
    <property type="entry name" value="DinF"/>
    <property type="match status" value="1"/>
</dbReference>
<accession>A0A1H2TNP8</accession>
<keyword evidence="6" id="KW-0050">Antiport</keyword>
<dbReference type="AlphaFoldDB" id="A0A1H2TNP8"/>
<dbReference type="Proteomes" id="UP000198828">
    <property type="component" value="Unassembled WGS sequence"/>
</dbReference>
<comment type="function">
    <text evidence="1">Multidrug efflux pump.</text>
</comment>
<reference evidence="14 15" key="1">
    <citation type="submission" date="2016-10" db="EMBL/GenBank/DDBJ databases">
        <authorList>
            <person name="de Groot N.N."/>
        </authorList>
    </citation>
    <scope>NUCLEOTIDE SEQUENCE [LARGE SCALE GENOMIC DNA]</scope>
    <source>
        <strain evidence="14 15">DSM 23310</strain>
    </source>
</reference>
<dbReference type="Pfam" id="PF01554">
    <property type="entry name" value="MatE"/>
    <property type="match status" value="2"/>
</dbReference>
<feature type="transmembrane region" description="Helical" evidence="13">
    <location>
        <begin position="174"/>
        <end position="196"/>
    </location>
</feature>
<dbReference type="GO" id="GO:0042910">
    <property type="term" value="F:xenobiotic transmembrane transporter activity"/>
    <property type="evidence" value="ECO:0007669"/>
    <property type="project" value="InterPro"/>
</dbReference>
<evidence type="ECO:0000313" key="14">
    <source>
        <dbReference type="EMBL" id="SDW45501.1"/>
    </source>
</evidence>
<feature type="transmembrane region" description="Helical" evidence="13">
    <location>
        <begin position="365"/>
        <end position="388"/>
    </location>
</feature>
<evidence type="ECO:0000256" key="5">
    <source>
        <dbReference type="ARBA" id="ARBA00022448"/>
    </source>
</evidence>
<dbReference type="PANTHER" id="PTHR43298">
    <property type="entry name" value="MULTIDRUG RESISTANCE PROTEIN NORM-RELATED"/>
    <property type="match status" value="1"/>
</dbReference>
<keyword evidence="15" id="KW-1185">Reference proteome</keyword>
<evidence type="ECO:0000256" key="13">
    <source>
        <dbReference type="SAM" id="Phobius"/>
    </source>
</evidence>
<feature type="transmembrane region" description="Helical" evidence="13">
    <location>
        <begin position="131"/>
        <end position="154"/>
    </location>
</feature>
<gene>
    <name evidence="14" type="ORF">SAMN05660923_00765</name>
</gene>
<protein>
    <recommendedName>
        <fullName evidence="4">Probable multidrug resistance protein NorM</fullName>
    </recommendedName>
    <alternativeName>
        <fullName evidence="12">Multidrug-efflux transporter</fullName>
    </alternativeName>
</protein>
<keyword evidence="9 13" id="KW-1133">Transmembrane helix</keyword>
<feature type="transmembrane region" description="Helical" evidence="13">
    <location>
        <begin position="99"/>
        <end position="119"/>
    </location>
</feature>
<dbReference type="InterPro" id="IPR050222">
    <property type="entry name" value="MATE_MdtK"/>
</dbReference>
<keyword evidence="5" id="KW-0813">Transport</keyword>
<feature type="transmembrane region" description="Helical" evidence="13">
    <location>
        <begin position="58"/>
        <end position="79"/>
    </location>
</feature>
<comment type="similarity">
    <text evidence="3">Belongs to the multi antimicrobial extrusion (MATE) (TC 2.A.66.1) family.</text>
</comment>
<name>A0A1H2TNP8_9FIRM</name>
<feature type="transmembrane region" description="Helical" evidence="13">
    <location>
        <begin position="324"/>
        <end position="344"/>
    </location>
</feature>
<dbReference type="GO" id="GO:0005886">
    <property type="term" value="C:plasma membrane"/>
    <property type="evidence" value="ECO:0007669"/>
    <property type="project" value="UniProtKB-SubCell"/>
</dbReference>
<evidence type="ECO:0000256" key="9">
    <source>
        <dbReference type="ARBA" id="ARBA00022989"/>
    </source>
</evidence>
<dbReference type="PANTHER" id="PTHR43298:SF2">
    <property type="entry name" value="FMN_FAD EXPORTER YEEO-RELATED"/>
    <property type="match status" value="1"/>
</dbReference>
<evidence type="ECO:0000256" key="4">
    <source>
        <dbReference type="ARBA" id="ARBA00020268"/>
    </source>
</evidence>
<keyword evidence="7" id="KW-1003">Cell membrane</keyword>
<dbReference type="InterPro" id="IPR002528">
    <property type="entry name" value="MATE_fam"/>
</dbReference>
<keyword evidence="11 13" id="KW-0472">Membrane</keyword>
<evidence type="ECO:0000313" key="15">
    <source>
        <dbReference type="Proteomes" id="UP000198828"/>
    </source>
</evidence>
<evidence type="ECO:0000256" key="12">
    <source>
        <dbReference type="ARBA" id="ARBA00031636"/>
    </source>
</evidence>
<evidence type="ECO:0000256" key="7">
    <source>
        <dbReference type="ARBA" id="ARBA00022475"/>
    </source>
</evidence>
<keyword evidence="10" id="KW-0406">Ion transport</keyword>
<comment type="subcellular location">
    <subcellularLocation>
        <location evidence="2">Cell membrane</location>
        <topology evidence="2">Multi-pass membrane protein</topology>
    </subcellularLocation>
</comment>
<evidence type="ECO:0000256" key="2">
    <source>
        <dbReference type="ARBA" id="ARBA00004651"/>
    </source>
</evidence>
<dbReference type="NCBIfam" id="TIGR00797">
    <property type="entry name" value="matE"/>
    <property type="match status" value="1"/>
</dbReference>
<dbReference type="GO" id="GO:0006811">
    <property type="term" value="P:monoatomic ion transport"/>
    <property type="evidence" value="ECO:0007669"/>
    <property type="project" value="UniProtKB-KW"/>
</dbReference>
<proteinExistence type="inferred from homology"/>
<evidence type="ECO:0000256" key="8">
    <source>
        <dbReference type="ARBA" id="ARBA00022692"/>
    </source>
</evidence>
<feature type="transmembrane region" description="Helical" evidence="13">
    <location>
        <begin position="236"/>
        <end position="257"/>
    </location>
</feature>
<evidence type="ECO:0000256" key="11">
    <source>
        <dbReference type="ARBA" id="ARBA00023136"/>
    </source>
</evidence>
<feature type="transmembrane region" description="Helical" evidence="13">
    <location>
        <begin position="208"/>
        <end position="230"/>
    </location>
</feature>
<feature type="transmembrane region" description="Helical" evidence="13">
    <location>
        <begin position="455"/>
        <end position="475"/>
    </location>
</feature>
<evidence type="ECO:0000256" key="3">
    <source>
        <dbReference type="ARBA" id="ARBA00010199"/>
    </source>
</evidence>
<dbReference type="InterPro" id="IPR048279">
    <property type="entry name" value="MdtK-like"/>
</dbReference>
<evidence type="ECO:0000256" key="10">
    <source>
        <dbReference type="ARBA" id="ARBA00023065"/>
    </source>
</evidence>
<dbReference type="RefSeq" id="WP_093751024.1">
    <property type="nucleotide sequence ID" value="NZ_BSYN01000002.1"/>
</dbReference>
<evidence type="ECO:0000256" key="1">
    <source>
        <dbReference type="ARBA" id="ARBA00003408"/>
    </source>
</evidence>
<organism evidence="14 15">
    <name type="scientific">Tepidimicrobium xylanilyticum</name>
    <dbReference type="NCBI Taxonomy" id="1123352"/>
    <lineage>
        <taxon>Bacteria</taxon>
        <taxon>Bacillati</taxon>
        <taxon>Bacillota</taxon>
        <taxon>Tissierellia</taxon>
        <taxon>Tissierellales</taxon>
        <taxon>Tepidimicrobiaceae</taxon>
        <taxon>Tepidimicrobium</taxon>
    </lineage>
</organism>
<dbReference type="GO" id="GO:0015297">
    <property type="term" value="F:antiporter activity"/>
    <property type="evidence" value="ECO:0007669"/>
    <property type="project" value="UniProtKB-KW"/>
</dbReference>
<dbReference type="OrthoDB" id="62420at2"/>
<evidence type="ECO:0000256" key="6">
    <source>
        <dbReference type="ARBA" id="ARBA00022449"/>
    </source>
</evidence>
<dbReference type="CDD" id="cd13137">
    <property type="entry name" value="MATE_NorM_like"/>
    <property type="match status" value="1"/>
</dbReference>
<dbReference type="EMBL" id="FNNG01000002">
    <property type="protein sequence ID" value="SDW45501.1"/>
    <property type="molecule type" value="Genomic_DNA"/>
</dbReference>